<dbReference type="InterPro" id="IPR029055">
    <property type="entry name" value="Ntn_hydrolases_N"/>
</dbReference>
<dbReference type="SUPFAM" id="SSF56235">
    <property type="entry name" value="N-terminal nucleophile aminohydrolases (Ntn hydrolases)"/>
    <property type="match status" value="1"/>
</dbReference>
<dbReference type="EMBL" id="UINC01000152">
    <property type="protein sequence ID" value="SUZ50083.1"/>
    <property type="molecule type" value="Genomic_DNA"/>
</dbReference>
<dbReference type="InterPro" id="IPR043137">
    <property type="entry name" value="GGT_ssub_C"/>
</dbReference>
<name>A0A381N935_9ZZZZ</name>
<dbReference type="Pfam" id="PF01019">
    <property type="entry name" value="G_glu_transpept"/>
    <property type="match status" value="1"/>
</dbReference>
<organism evidence="1">
    <name type="scientific">marine metagenome</name>
    <dbReference type="NCBI Taxonomy" id="408172"/>
    <lineage>
        <taxon>unclassified sequences</taxon>
        <taxon>metagenomes</taxon>
        <taxon>ecological metagenomes</taxon>
    </lineage>
</organism>
<dbReference type="PANTHER" id="PTHR43881:SF1">
    <property type="entry name" value="GAMMA-GLUTAMYLTRANSPEPTIDASE (AFU_ORTHOLOGUE AFUA_4G13580)"/>
    <property type="match status" value="1"/>
</dbReference>
<dbReference type="AlphaFoldDB" id="A0A381N935"/>
<protein>
    <recommendedName>
        <fullName evidence="2">Gamma-glutamyltransferase</fullName>
    </recommendedName>
</protein>
<evidence type="ECO:0000313" key="1">
    <source>
        <dbReference type="EMBL" id="SUZ50083.1"/>
    </source>
</evidence>
<accession>A0A381N935</accession>
<dbReference type="GO" id="GO:0036374">
    <property type="term" value="F:glutathione hydrolase activity"/>
    <property type="evidence" value="ECO:0007669"/>
    <property type="project" value="InterPro"/>
</dbReference>
<proteinExistence type="predicted"/>
<dbReference type="PANTHER" id="PTHR43881">
    <property type="entry name" value="GAMMA-GLUTAMYLTRANSPEPTIDASE (AFU_ORTHOLOGUE AFUA_4G13580)"/>
    <property type="match status" value="1"/>
</dbReference>
<dbReference type="Gene3D" id="1.10.246.130">
    <property type="match status" value="1"/>
</dbReference>
<dbReference type="PRINTS" id="PR01210">
    <property type="entry name" value="GGTRANSPTASE"/>
</dbReference>
<dbReference type="Gene3D" id="3.60.20.40">
    <property type="match status" value="1"/>
</dbReference>
<dbReference type="InterPro" id="IPR043138">
    <property type="entry name" value="GGT_lsub"/>
</dbReference>
<dbReference type="InterPro" id="IPR000101">
    <property type="entry name" value="GGT_peptidase"/>
</dbReference>
<dbReference type="InterPro" id="IPR052896">
    <property type="entry name" value="GGT-like_enzyme"/>
</dbReference>
<evidence type="ECO:0008006" key="2">
    <source>
        <dbReference type="Google" id="ProtNLM"/>
    </source>
</evidence>
<dbReference type="GO" id="GO:0006751">
    <property type="term" value="P:glutathione catabolic process"/>
    <property type="evidence" value="ECO:0007669"/>
    <property type="project" value="InterPro"/>
</dbReference>
<reference evidence="1" key="1">
    <citation type="submission" date="2018-05" db="EMBL/GenBank/DDBJ databases">
        <authorList>
            <person name="Lanie J.A."/>
            <person name="Ng W.-L."/>
            <person name="Kazmierczak K.M."/>
            <person name="Andrzejewski T.M."/>
            <person name="Davidsen T.M."/>
            <person name="Wayne K.J."/>
            <person name="Tettelin H."/>
            <person name="Glass J.I."/>
            <person name="Rusch D."/>
            <person name="Podicherti R."/>
            <person name="Tsui H.-C.T."/>
            <person name="Winkler M.E."/>
        </authorList>
    </citation>
    <scope>NUCLEOTIDE SEQUENCE</scope>
</reference>
<gene>
    <name evidence="1" type="ORF">METZ01_LOCUS2937</name>
</gene>
<dbReference type="NCBIfam" id="TIGR00066">
    <property type="entry name" value="g_glut_trans"/>
    <property type="match status" value="1"/>
</dbReference>
<sequence length="567" mass="62026">MHNILQKYYNYVLLFFLGLISMNSHGFDRVTGEDFTSRSEVIAAHGMVASSHPLATQIGLEILKQGGSAVDAAIAVNAALGLMEPTGNGIGGDLFAIVWDAKSKKLYGLNASGPAPKKLSLEYFQENNLSEYPEFGPLPVTVPGAVAGWSELHKKFGKLPIDHLFKPTIAYAREGFPVTETIAYYFALNKQRFQDYPNFKEVWMANGDVPKTGEIFKNPALGNTLETLADKGLSEFYTGDIARITADFIQAQGGFLSYDDLAGYRPEWVQPISTDYRGYEVWELPPNTQGLATLQILNILEGFNLAELGLYSTEYIHLFIEAKKLAFADRAKFYADPRFAKLPIETLLSKDYATKRRQEINPKKAALVDASGLPQHGDTVYLTTADQDGNMVSLIQSNYSGMGSGMTPPDLGFMLQNRGTLFSLDPKHLNVVAGGKRSFHTIIPAFVTKDGNPYISFGVMGGATQPQAQAQVLINIIDFGMNLQEAGDAPRIVHSGSSQPSGSQMKNGGTVSLESTFDEKIRKELVEMGHTLKYEKGSFGGYQAIMKKNGVYYGASESRKDGQAAGY</sequence>